<dbReference type="GO" id="GO:0045892">
    <property type="term" value="P:negative regulation of DNA-templated transcription"/>
    <property type="evidence" value="ECO:0007669"/>
    <property type="project" value="TreeGrafter"/>
</dbReference>
<dbReference type="Gene3D" id="3.30.450.40">
    <property type="match status" value="1"/>
</dbReference>
<dbReference type="InterPro" id="IPR005471">
    <property type="entry name" value="Tscrpt_reg_IclR_N"/>
</dbReference>
<evidence type="ECO:0000256" key="1">
    <source>
        <dbReference type="ARBA" id="ARBA00023015"/>
    </source>
</evidence>
<dbReference type="InterPro" id="IPR036388">
    <property type="entry name" value="WH-like_DNA-bd_sf"/>
</dbReference>
<evidence type="ECO:0000256" key="3">
    <source>
        <dbReference type="ARBA" id="ARBA00023163"/>
    </source>
</evidence>
<evidence type="ECO:0000313" key="7">
    <source>
        <dbReference type="EMBL" id="UYM05533.1"/>
    </source>
</evidence>
<dbReference type="InterPro" id="IPR014757">
    <property type="entry name" value="Tscrpt_reg_IclR_C"/>
</dbReference>
<dbReference type="SUPFAM" id="SSF46785">
    <property type="entry name" value="Winged helix' DNA-binding domain"/>
    <property type="match status" value="1"/>
</dbReference>
<reference evidence="7" key="1">
    <citation type="submission" date="2022-01" db="EMBL/GenBank/DDBJ databases">
        <title>Nocardioidaceae gen. sp. A5X3R13.</title>
        <authorList>
            <person name="Lopez Marin M.A."/>
            <person name="Uhlik O."/>
        </authorList>
    </citation>
    <scope>NUCLEOTIDE SEQUENCE</scope>
    <source>
        <strain evidence="7">A5X3R13</strain>
    </source>
</reference>
<keyword evidence="3" id="KW-0804">Transcription</keyword>
<name>A0AA46YM80_9ACTN</name>
<dbReference type="Gene3D" id="1.10.10.10">
    <property type="entry name" value="Winged helix-like DNA-binding domain superfamily/Winged helix DNA-binding domain"/>
    <property type="match status" value="1"/>
</dbReference>
<protein>
    <submittedName>
        <fullName evidence="7">IclR family transcriptional regulator</fullName>
    </submittedName>
</protein>
<dbReference type="AlphaFoldDB" id="A0AA46YM80"/>
<organism evidence="7 8">
    <name type="scientific">Solicola gregarius</name>
    <dbReference type="NCBI Taxonomy" id="2908642"/>
    <lineage>
        <taxon>Bacteria</taxon>
        <taxon>Bacillati</taxon>
        <taxon>Actinomycetota</taxon>
        <taxon>Actinomycetes</taxon>
        <taxon>Propionibacteriales</taxon>
        <taxon>Nocardioidaceae</taxon>
        <taxon>Solicola</taxon>
    </lineage>
</organism>
<evidence type="ECO:0000259" key="4">
    <source>
        <dbReference type="PROSITE" id="PS51077"/>
    </source>
</evidence>
<proteinExistence type="predicted"/>
<gene>
    <name evidence="7" type="ORF">L0C25_00135</name>
    <name evidence="6" type="ORF">L0C25_23835</name>
</gene>
<dbReference type="InterPro" id="IPR036390">
    <property type="entry name" value="WH_DNA-bd_sf"/>
</dbReference>
<dbReference type="Pfam" id="PF01614">
    <property type="entry name" value="IclR_C"/>
    <property type="match status" value="1"/>
</dbReference>
<keyword evidence="8" id="KW-1185">Reference proteome</keyword>
<dbReference type="EMBL" id="CP094970">
    <property type="protein sequence ID" value="UYM05533.1"/>
    <property type="molecule type" value="Genomic_DNA"/>
</dbReference>
<dbReference type="SMART" id="SM00346">
    <property type="entry name" value="HTH_ICLR"/>
    <property type="match status" value="1"/>
</dbReference>
<dbReference type="PANTHER" id="PTHR30136:SF24">
    <property type="entry name" value="HTH-TYPE TRANSCRIPTIONAL REPRESSOR ALLR"/>
    <property type="match status" value="1"/>
</dbReference>
<accession>A0AA46YM80</accession>
<dbReference type="PROSITE" id="PS51077">
    <property type="entry name" value="HTH_ICLR"/>
    <property type="match status" value="1"/>
</dbReference>
<feature type="domain" description="IclR-ED" evidence="5">
    <location>
        <begin position="69"/>
        <end position="251"/>
    </location>
</feature>
<evidence type="ECO:0000313" key="6">
    <source>
        <dbReference type="EMBL" id="UYM05500.1"/>
    </source>
</evidence>
<evidence type="ECO:0000313" key="8">
    <source>
        <dbReference type="Proteomes" id="UP001164390"/>
    </source>
</evidence>
<dbReference type="KEGG" id="sgrg:L0C25_00135"/>
<dbReference type="PROSITE" id="PS51078">
    <property type="entry name" value="ICLR_ED"/>
    <property type="match status" value="1"/>
</dbReference>
<evidence type="ECO:0000256" key="2">
    <source>
        <dbReference type="ARBA" id="ARBA00023125"/>
    </source>
</evidence>
<dbReference type="KEGG" id="sgrg:L0C25_23835"/>
<evidence type="ECO:0000259" key="5">
    <source>
        <dbReference type="PROSITE" id="PS51078"/>
    </source>
</evidence>
<dbReference type="Proteomes" id="UP001164390">
    <property type="component" value="Chromosome"/>
</dbReference>
<dbReference type="InterPro" id="IPR050707">
    <property type="entry name" value="HTH_MetabolicPath_Reg"/>
</dbReference>
<dbReference type="PANTHER" id="PTHR30136">
    <property type="entry name" value="HELIX-TURN-HELIX TRANSCRIPTIONAL REGULATOR, ICLR FAMILY"/>
    <property type="match status" value="1"/>
</dbReference>
<dbReference type="GO" id="GO:0003700">
    <property type="term" value="F:DNA-binding transcription factor activity"/>
    <property type="evidence" value="ECO:0007669"/>
    <property type="project" value="TreeGrafter"/>
</dbReference>
<sequence>MEQRSKVNVTDRTLNILEALARSGSSLSFKELCEVDDTPKATINRLLRTLMERGYVTRDSASRYSAGVRCFELGSMWAQNLDVRSVASPHLAKLNAASMETVHLGVYESGDVVYIDRLESPQQVIAKSYVGRRCPATCVATGRVLLAYSDHSEVARVLGEPLPRFTDRSIVDPDELAELLAQIRVDGYGVNRCSYRDEVSGIAAPVRDHTGSVVASVGLCMPDHRFSTDRFDHLRELTLEAAVEISRALGGPADVVTADARVAQPTG</sequence>
<dbReference type="SUPFAM" id="SSF55781">
    <property type="entry name" value="GAF domain-like"/>
    <property type="match status" value="1"/>
</dbReference>
<dbReference type="InterPro" id="IPR029016">
    <property type="entry name" value="GAF-like_dom_sf"/>
</dbReference>
<feature type="domain" description="HTH iclR-type" evidence="4">
    <location>
        <begin position="7"/>
        <end position="68"/>
    </location>
</feature>
<keyword evidence="1" id="KW-0805">Transcription regulation</keyword>
<dbReference type="EMBL" id="CP094970">
    <property type="protein sequence ID" value="UYM05500.1"/>
    <property type="molecule type" value="Genomic_DNA"/>
</dbReference>
<dbReference type="Pfam" id="PF09339">
    <property type="entry name" value="HTH_IclR"/>
    <property type="match status" value="1"/>
</dbReference>
<dbReference type="RefSeq" id="WP_271634335.1">
    <property type="nucleotide sequence ID" value="NZ_CP094970.1"/>
</dbReference>
<dbReference type="GO" id="GO:0003677">
    <property type="term" value="F:DNA binding"/>
    <property type="evidence" value="ECO:0007669"/>
    <property type="project" value="UniProtKB-KW"/>
</dbReference>
<keyword evidence="2" id="KW-0238">DNA-binding</keyword>